<sequence>MRRSAHFMFSPTMYKKRLKSWGCSKYIRTNAHLRLVPISWSTSPVFLKSPANFRASEFVLLAIQDYIKERNDKENPRSAFDNKAVLQSEAHKHNAHDICRETLDAIFSGFKSGLDVQTFSRSAAEFISSVEACRELLCEHQMQAAFSELRRLPIKIQRLLRDEPHHVLHGLFFAVIKMNWDGEDTEDENAILRALLKYIAACAGDSSLAWPETYPLRRILEGFSRIESHVDLAEVAIKCWKYFLNMLKPPGDEDADTSCVISSFSLPRTFRSAAGEQETSTKPPLSAYERLGIDRHRTRLQYFHKEGLKCDKIPARAKSAFKSQKYLTCAYEATGLKPCLKLYLDELVREAVSTAKRTEDLGSVVLRLSRLEYMLTQWGDEENSQYARRNLVIFGGAKYDNT</sequence>
<comment type="caution">
    <text evidence="1">The sequence shown here is derived from an EMBL/GenBank/DDBJ whole genome shotgun (WGS) entry which is preliminary data.</text>
</comment>
<evidence type="ECO:0000313" key="1">
    <source>
        <dbReference type="EMBL" id="KAK2602818.1"/>
    </source>
</evidence>
<organism evidence="1 2">
    <name type="scientific">Phomopsis amygdali</name>
    <name type="common">Fusicoccum amygdali</name>
    <dbReference type="NCBI Taxonomy" id="1214568"/>
    <lineage>
        <taxon>Eukaryota</taxon>
        <taxon>Fungi</taxon>
        <taxon>Dikarya</taxon>
        <taxon>Ascomycota</taxon>
        <taxon>Pezizomycotina</taxon>
        <taxon>Sordariomycetes</taxon>
        <taxon>Sordariomycetidae</taxon>
        <taxon>Diaporthales</taxon>
        <taxon>Diaporthaceae</taxon>
        <taxon>Diaporthe</taxon>
    </lineage>
</organism>
<evidence type="ECO:0000313" key="2">
    <source>
        <dbReference type="Proteomes" id="UP001265746"/>
    </source>
</evidence>
<proteinExistence type="predicted"/>
<reference evidence="1" key="1">
    <citation type="submission" date="2023-06" db="EMBL/GenBank/DDBJ databases">
        <authorList>
            <person name="Noh H."/>
        </authorList>
    </citation>
    <scope>NUCLEOTIDE SEQUENCE</scope>
    <source>
        <strain evidence="1">DUCC20226</strain>
    </source>
</reference>
<gene>
    <name evidence="1" type="ORF">N8I77_009323</name>
</gene>
<dbReference type="Proteomes" id="UP001265746">
    <property type="component" value="Unassembled WGS sequence"/>
</dbReference>
<protein>
    <submittedName>
        <fullName evidence="1">Uncharacterized protein</fullName>
    </submittedName>
</protein>
<dbReference type="AlphaFoldDB" id="A0AAD9S9J3"/>
<dbReference type="EMBL" id="JAUJFL010000005">
    <property type="protein sequence ID" value="KAK2602818.1"/>
    <property type="molecule type" value="Genomic_DNA"/>
</dbReference>
<keyword evidence="2" id="KW-1185">Reference proteome</keyword>
<name>A0AAD9S9J3_PHOAM</name>
<accession>A0AAD9S9J3</accession>